<protein>
    <submittedName>
        <fullName evidence="1">Uncharacterized protein</fullName>
    </submittedName>
</protein>
<evidence type="ECO:0000313" key="1">
    <source>
        <dbReference type="EMBL" id="QKJ59578.1"/>
    </source>
</evidence>
<proteinExistence type="predicted"/>
<dbReference type="RefSeq" id="WP_173409472.1">
    <property type="nucleotide sequence ID" value="NZ_CP054160.3"/>
</dbReference>
<dbReference type="Proteomes" id="UP000503464">
    <property type="component" value="Chromosome"/>
</dbReference>
<accession>A0AAE7EJC4</accession>
<dbReference type="EMBL" id="CP054160">
    <property type="protein sequence ID" value="QKJ59578.1"/>
    <property type="molecule type" value="Genomic_DNA"/>
</dbReference>
<organism evidence="1 2">
    <name type="scientific">Serratia fonticola</name>
    <dbReference type="NCBI Taxonomy" id="47917"/>
    <lineage>
        <taxon>Bacteria</taxon>
        <taxon>Pseudomonadati</taxon>
        <taxon>Pseudomonadota</taxon>
        <taxon>Gammaproteobacteria</taxon>
        <taxon>Enterobacterales</taxon>
        <taxon>Yersiniaceae</taxon>
        <taxon>Serratia</taxon>
    </lineage>
</organism>
<dbReference type="AlphaFoldDB" id="A0AAE7EJC4"/>
<evidence type="ECO:0000313" key="2">
    <source>
        <dbReference type="Proteomes" id="UP000503464"/>
    </source>
</evidence>
<sequence length="216" mass="24464">MDMCQTLMSLSIHWDWQLARGLVKENINQQQDGSIKITMEGSMIRITHLKNNIVISLLLIVFSCQASGSEKTDANSFWRFINNVKLQLPEGLAQVTHLFNNAFVIQDENDQFISYESKSFILDGKVNIESIEARVFHKNNKNAPYLLALQVSGICITLPELKQYYSNLTITDVPRGRSLEEETSYSTVKYSNNVKLAFGFAEKKPDCLGSVVFSID</sequence>
<name>A0AAE7EJC4_SERFO</name>
<reference evidence="2" key="1">
    <citation type="submission" date="2020-03" db="EMBL/GenBank/DDBJ databases">
        <title>Genome sequences of seven Enterobacteriaceae strains isolated from Canadian wastewater treatment facilities.</title>
        <authorList>
            <person name="Huang H."/>
            <person name="Chmara J.T."/>
            <person name="Duceppe M.-O."/>
        </authorList>
    </citation>
    <scope>NUCLEOTIDE SEQUENCE [LARGE SCALE GENOMIC DNA]</scope>
    <source>
        <strain evidence="2">Biosolid 3</strain>
    </source>
</reference>
<gene>
    <name evidence="1" type="ORF">G9399_16175</name>
</gene>